<protein>
    <submittedName>
        <fullName evidence="2">Uncharacterized protein</fullName>
    </submittedName>
</protein>
<name>A0ABQ8U0Y0_9EUKA</name>
<sequence>MFINMYKDDTMRHIINHEIKMCGPSMLLANFNRRRLMLTYVCRVPQKEFHQIKQLAFPEMSLEEICGKEKRLHELYMKRAVGVKNKKGRTDEEEAELAKILEENQAGNVVYIKKGFNPKSLKNLDIGRDIRNHILEDNRIKAEEKAKEDALKEQLRLAKKEQKRIEKEERKERERKEQEEALAKLAEDEQHEAEERAKKEKEDADREVEKRIAKEADRKKRQEEADALEAERVRKQKEFQKKKRVK</sequence>
<keyword evidence="3" id="KW-1185">Reference proteome</keyword>
<proteinExistence type="predicted"/>
<evidence type="ECO:0000313" key="2">
    <source>
        <dbReference type="EMBL" id="KAJ4452724.1"/>
    </source>
</evidence>
<evidence type="ECO:0000256" key="1">
    <source>
        <dbReference type="SAM" id="MobiDB-lite"/>
    </source>
</evidence>
<feature type="region of interest" description="Disordered" evidence="1">
    <location>
        <begin position="161"/>
        <end position="246"/>
    </location>
</feature>
<reference evidence="2" key="1">
    <citation type="journal article" date="2022" name="bioRxiv">
        <title>Genomics of Preaxostyla Flagellates Illuminates Evolutionary Transitions and the Path Towards Mitochondrial Loss.</title>
        <authorList>
            <person name="Novak L.V.F."/>
            <person name="Treitli S.C."/>
            <person name="Pyrih J."/>
            <person name="Halakuc P."/>
            <person name="Pipaliya S.V."/>
            <person name="Vacek V."/>
            <person name="Brzon O."/>
            <person name="Soukal P."/>
            <person name="Eme L."/>
            <person name="Dacks J.B."/>
            <person name="Karnkowska A."/>
            <person name="Elias M."/>
            <person name="Hampl V."/>
        </authorList>
    </citation>
    <scope>NUCLEOTIDE SEQUENCE</scope>
    <source>
        <strain evidence="2">RCP-MX</strain>
    </source>
</reference>
<evidence type="ECO:0000313" key="3">
    <source>
        <dbReference type="Proteomes" id="UP001141327"/>
    </source>
</evidence>
<gene>
    <name evidence="2" type="ORF">PAPYR_13038</name>
</gene>
<comment type="caution">
    <text evidence="2">The sequence shown here is derived from an EMBL/GenBank/DDBJ whole genome shotgun (WGS) entry which is preliminary data.</text>
</comment>
<dbReference type="EMBL" id="JAPMOS010000406">
    <property type="protein sequence ID" value="KAJ4452724.1"/>
    <property type="molecule type" value="Genomic_DNA"/>
</dbReference>
<organism evidence="2 3">
    <name type="scientific">Paratrimastix pyriformis</name>
    <dbReference type="NCBI Taxonomy" id="342808"/>
    <lineage>
        <taxon>Eukaryota</taxon>
        <taxon>Metamonada</taxon>
        <taxon>Preaxostyla</taxon>
        <taxon>Paratrimastigidae</taxon>
        <taxon>Paratrimastix</taxon>
    </lineage>
</organism>
<feature type="compositionally biased region" description="Basic and acidic residues" evidence="1">
    <location>
        <begin position="161"/>
        <end position="239"/>
    </location>
</feature>
<dbReference type="Proteomes" id="UP001141327">
    <property type="component" value="Unassembled WGS sequence"/>
</dbReference>
<accession>A0ABQ8U0Y0</accession>